<dbReference type="InterPro" id="IPR037282">
    <property type="entry name" value="CapZ_alpha/beta"/>
</dbReference>
<gene>
    <name evidence="1" type="ORF">L484_002877</name>
</gene>
<evidence type="ECO:0000313" key="1">
    <source>
        <dbReference type="EMBL" id="EXC17984.1"/>
    </source>
</evidence>
<dbReference type="STRING" id="981085.W9RYV7"/>
<dbReference type="eggNOG" id="KOG0836">
    <property type="taxonomic scope" value="Eukaryota"/>
</dbReference>
<protein>
    <submittedName>
        <fullName evidence="1">Uncharacterized protein</fullName>
    </submittedName>
</protein>
<dbReference type="Proteomes" id="UP000030645">
    <property type="component" value="Unassembled WGS sequence"/>
</dbReference>
<dbReference type="SUPFAM" id="SSF90096">
    <property type="entry name" value="Subunits of heterodimeric actin filament capping protein Capz"/>
    <property type="match status" value="1"/>
</dbReference>
<dbReference type="AlphaFoldDB" id="W9RYV7"/>
<keyword evidence="2" id="KW-1185">Reference proteome</keyword>
<accession>W9RYV7</accession>
<organism evidence="1 2">
    <name type="scientific">Morus notabilis</name>
    <dbReference type="NCBI Taxonomy" id="981085"/>
    <lineage>
        <taxon>Eukaryota</taxon>
        <taxon>Viridiplantae</taxon>
        <taxon>Streptophyta</taxon>
        <taxon>Embryophyta</taxon>
        <taxon>Tracheophyta</taxon>
        <taxon>Spermatophyta</taxon>
        <taxon>Magnoliopsida</taxon>
        <taxon>eudicotyledons</taxon>
        <taxon>Gunneridae</taxon>
        <taxon>Pentapetalae</taxon>
        <taxon>rosids</taxon>
        <taxon>fabids</taxon>
        <taxon>Rosales</taxon>
        <taxon>Moraceae</taxon>
        <taxon>Moreae</taxon>
        <taxon>Morus</taxon>
    </lineage>
</organism>
<proteinExistence type="predicted"/>
<sequence>MNGALDWPSSDVEDLRRKLPVTRTLFPWHNTMQFSLTRDISKELGIGNTFGVQSWTWQQDGGLVIRPNSQRPARDGKMRASSCCGRSNSGLEGRFNVRTIAAAPPKSLSSAKPLNSTFLHDHWISTSCRHDPNLSSQARAAVISVVPPVATERLMKCRQRN</sequence>
<evidence type="ECO:0000313" key="2">
    <source>
        <dbReference type="Proteomes" id="UP000030645"/>
    </source>
</evidence>
<dbReference type="EMBL" id="KE345827">
    <property type="protein sequence ID" value="EXC17984.1"/>
    <property type="molecule type" value="Genomic_DNA"/>
</dbReference>
<reference evidence="2" key="1">
    <citation type="submission" date="2013-01" db="EMBL/GenBank/DDBJ databases">
        <title>Draft Genome Sequence of a Mulberry Tree, Morus notabilis C.K. Schneid.</title>
        <authorList>
            <person name="He N."/>
            <person name="Zhao S."/>
        </authorList>
    </citation>
    <scope>NUCLEOTIDE SEQUENCE</scope>
</reference>
<name>W9RYV7_9ROSA</name>